<gene>
    <name evidence="3" type="ORF">J2Z40_001631</name>
</gene>
<keyword evidence="1" id="KW-0378">Hydrolase</keyword>
<dbReference type="InterPro" id="IPR029052">
    <property type="entry name" value="Metallo-depent_PP-like"/>
</dbReference>
<dbReference type="PANTHER" id="PTHR30337:SF7">
    <property type="entry name" value="PHOSPHOESTERASE"/>
    <property type="match status" value="1"/>
</dbReference>
<keyword evidence="3" id="KW-0540">Nuclease</keyword>
<dbReference type="GO" id="GO:0004527">
    <property type="term" value="F:exonuclease activity"/>
    <property type="evidence" value="ECO:0007669"/>
    <property type="project" value="UniProtKB-KW"/>
</dbReference>
<evidence type="ECO:0000313" key="4">
    <source>
        <dbReference type="Proteomes" id="UP001519293"/>
    </source>
</evidence>
<dbReference type="EMBL" id="JAGIKZ010000007">
    <property type="protein sequence ID" value="MBP2241069.1"/>
    <property type="molecule type" value="Genomic_DNA"/>
</dbReference>
<dbReference type="InterPro" id="IPR041796">
    <property type="entry name" value="Mre11_N"/>
</dbReference>
<dbReference type="SUPFAM" id="SSF56300">
    <property type="entry name" value="Metallo-dependent phosphatases"/>
    <property type="match status" value="1"/>
</dbReference>
<accession>A0ABS4REC5</accession>
<dbReference type="CDD" id="cd00840">
    <property type="entry name" value="MPP_Mre11_N"/>
    <property type="match status" value="1"/>
</dbReference>
<evidence type="ECO:0000313" key="3">
    <source>
        <dbReference type="EMBL" id="MBP2241069.1"/>
    </source>
</evidence>
<dbReference type="RefSeq" id="WP_066392586.1">
    <property type="nucleotide sequence ID" value="NZ_JAGIKZ010000007.1"/>
</dbReference>
<dbReference type="PANTHER" id="PTHR30337">
    <property type="entry name" value="COMPONENT OF ATP-DEPENDENT DSDNA EXONUCLEASE"/>
    <property type="match status" value="1"/>
</dbReference>
<dbReference type="Pfam" id="PF00149">
    <property type="entry name" value="Metallophos"/>
    <property type="match status" value="1"/>
</dbReference>
<keyword evidence="4" id="KW-1185">Reference proteome</keyword>
<keyword evidence="3" id="KW-0269">Exonuclease</keyword>
<dbReference type="Gene3D" id="3.60.21.10">
    <property type="match status" value="1"/>
</dbReference>
<dbReference type="PIRSF" id="PIRSF033091">
    <property type="entry name" value="Pesterase_YhaO"/>
    <property type="match status" value="1"/>
</dbReference>
<dbReference type="InterPro" id="IPR050535">
    <property type="entry name" value="DNA_Repair-Maintenance_Comp"/>
</dbReference>
<dbReference type="Proteomes" id="UP001519293">
    <property type="component" value="Unassembled WGS sequence"/>
</dbReference>
<organism evidence="3 4">
    <name type="scientific">Cytobacillus eiseniae</name>
    <dbReference type="NCBI Taxonomy" id="762947"/>
    <lineage>
        <taxon>Bacteria</taxon>
        <taxon>Bacillati</taxon>
        <taxon>Bacillota</taxon>
        <taxon>Bacilli</taxon>
        <taxon>Bacillales</taxon>
        <taxon>Bacillaceae</taxon>
        <taxon>Cytobacillus</taxon>
    </lineage>
</organism>
<dbReference type="InterPro" id="IPR014576">
    <property type="entry name" value="Pesterase_YhaO"/>
</dbReference>
<name>A0ABS4REC5_9BACI</name>
<comment type="caution">
    <text evidence="3">The sequence shown here is derived from an EMBL/GenBank/DDBJ whole genome shotgun (WGS) entry which is preliminary data.</text>
</comment>
<protein>
    <submittedName>
        <fullName evidence="3">DNA repair exonuclease SbcCD nuclease subunit</fullName>
    </submittedName>
</protein>
<sequence length="406" mass="47801">MKKLTFIHAADLHLDSPMIGLKHLPQSIFRKLQESTFEALRTIVDQAIVLQVDFVILAGDLFDGEDRSVRAQIRFLKEMERLRAHNIAVFAVHGNHDHLDGEWTYLPMPENVYIFPQEMDVKRFVTNKDISINLYGFSYPKRHVYERMIQYYTKKEDADFHIGILHGQIEGNREHGNYAPFTVNELLEKNFDYWALGHIHKRHQLHAEPPVIYPGNIQGRNRKETGKKGCYYVQLTDMDAQLQFIESSSVLWEEVMINASAIKTFHELYLLCRKEMERYRADNQGTILTITAENIDMPQEEYKSLVNGELLDILQEEEKGEDAFVWVASLNIKEKEEWTLEQLMNESDFYYELIQTARHYEQLDQRISALFDHPLARRYVDSFTDEEKRKLANEAQTVLLHLIYKQ</sequence>
<feature type="domain" description="Calcineurin-like phosphoesterase" evidence="2">
    <location>
        <begin position="5"/>
        <end position="201"/>
    </location>
</feature>
<proteinExistence type="predicted"/>
<dbReference type="InterPro" id="IPR004843">
    <property type="entry name" value="Calcineurin-like_PHP"/>
</dbReference>
<reference evidence="3 4" key="1">
    <citation type="submission" date="2021-03" db="EMBL/GenBank/DDBJ databases">
        <title>Genomic Encyclopedia of Type Strains, Phase IV (KMG-IV): sequencing the most valuable type-strain genomes for metagenomic binning, comparative biology and taxonomic classification.</title>
        <authorList>
            <person name="Goeker M."/>
        </authorList>
    </citation>
    <scope>NUCLEOTIDE SEQUENCE [LARGE SCALE GENOMIC DNA]</scope>
    <source>
        <strain evidence="3 4">DSM 26675</strain>
    </source>
</reference>
<evidence type="ECO:0000256" key="1">
    <source>
        <dbReference type="ARBA" id="ARBA00022801"/>
    </source>
</evidence>
<evidence type="ECO:0000259" key="2">
    <source>
        <dbReference type="Pfam" id="PF00149"/>
    </source>
</evidence>